<dbReference type="PROSITE" id="PS50222">
    <property type="entry name" value="EF_HAND_2"/>
    <property type="match status" value="6"/>
</dbReference>
<dbReference type="GO" id="GO:0016460">
    <property type="term" value="C:myosin II complex"/>
    <property type="evidence" value="ECO:0007669"/>
    <property type="project" value="TreeGrafter"/>
</dbReference>
<dbReference type="GO" id="GO:0005509">
    <property type="term" value="F:calcium ion binding"/>
    <property type="evidence" value="ECO:0007669"/>
    <property type="project" value="InterPro"/>
</dbReference>
<evidence type="ECO:0000256" key="4">
    <source>
        <dbReference type="ARBA" id="ARBA00022837"/>
    </source>
</evidence>
<feature type="domain" description="EF-hand" evidence="7">
    <location>
        <begin position="644"/>
        <end position="679"/>
    </location>
</feature>
<proteinExistence type="inferred from homology"/>
<feature type="compositionally biased region" description="Basic and acidic residues" evidence="6">
    <location>
        <begin position="542"/>
        <end position="556"/>
    </location>
</feature>
<dbReference type="PANTHER" id="PTHR23048:SF59">
    <property type="entry name" value="EF-HAND SUPERFAMILY PROTEIN"/>
    <property type="match status" value="1"/>
</dbReference>
<dbReference type="HOGENOM" id="CLU_002416_0_0_1"/>
<feature type="domain" description="EF-hand" evidence="7">
    <location>
        <begin position="265"/>
        <end position="296"/>
    </location>
</feature>
<dbReference type="EMBL" id="FR824049">
    <property type="protein sequence ID" value="CCA14526.1"/>
    <property type="molecule type" value="Genomic_DNA"/>
</dbReference>
<feature type="domain" description="EF-hand" evidence="7">
    <location>
        <begin position="724"/>
        <end position="759"/>
    </location>
</feature>
<evidence type="ECO:0000256" key="1">
    <source>
        <dbReference type="ARBA" id="ARBA00004245"/>
    </source>
</evidence>
<dbReference type="InterPro" id="IPR050230">
    <property type="entry name" value="CALM/Myosin/TropC-like"/>
</dbReference>
<keyword evidence="4" id="KW-0106">Calcium</keyword>
<feature type="domain" description="EF-hand" evidence="7">
    <location>
        <begin position="608"/>
        <end position="643"/>
    </location>
</feature>
<comment type="subcellular location">
    <subcellularLocation>
        <location evidence="1">Cytoplasm</location>
        <location evidence="1">Cytoskeleton</location>
    </subcellularLocation>
</comment>
<feature type="domain" description="EF-hand" evidence="7">
    <location>
        <begin position="687"/>
        <end position="722"/>
    </location>
</feature>
<dbReference type="InterPro" id="IPR018247">
    <property type="entry name" value="EF_Hand_1_Ca_BS"/>
</dbReference>
<keyword evidence="3" id="KW-0677">Repeat</keyword>
<reference evidence="8" key="2">
    <citation type="submission" date="2011-02" db="EMBL/GenBank/DDBJ databases">
        <authorList>
            <person name="MacLean D."/>
        </authorList>
    </citation>
    <scope>NUCLEOTIDE SEQUENCE</scope>
</reference>
<evidence type="ECO:0000256" key="3">
    <source>
        <dbReference type="ARBA" id="ARBA00022737"/>
    </source>
</evidence>
<reference evidence="8" key="1">
    <citation type="journal article" date="2011" name="PLoS Biol.">
        <title>Gene gain and loss during evolution of obligate parasitism in the white rust pathogen of Arabidopsis thaliana.</title>
        <authorList>
            <person name="Kemen E."/>
            <person name="Gardiner A."/>
            <person name="Schultz-Larsen T."/>
            <person name="Kemen A.C."/>
            <person name="Balmuth A.L."/>
            <person name="Robert-Seilaniantz A."/>
            <person name="Bailey K."/>
            <person name="Holub E."/>
            <person name="Studholme D.J."/>
            <person name="Maclean D."/>
            <person name="Jones J.D."/>
        </authorList>
    </citation>
    <scope>NUCLEOTIDE SEQUENCE</scope>
</reference>
<gene>
    <name evidence="8" type="primary">AlNc14C4G597</name>
    <name evidence="8" type="ORF">ALNC14_006690</name>
</gene>
<feature type="compositionally biased region" description="Low complexity" evidence="6">
    <location>
        <begin position="1"/>
        <end position="13"/>
    </location>
</feature>
<sequence length="1303" mass="149579">MHITSSSESSSESNDVHPIRKKQQPPSTRSRIATQKGKEKEICLLKSDTLAELLRSFEGLKPKLSRRQLRERFGKYDQHDTGVMIPQDFKKCLQKTGMHMKKDTALTNIVDCFTDGANNGVDYDLFLEFACNVRWSENMSSIAENLRVRICRSPDKSSAMSKKKFSLLQELSKLDKLKRGWISDEHFKDFLEKGGQTSGARFHIDQSDVKLLLKRFAFQFGRHQYAIDYELFASWVQPSQHFDLDSLNDKFHRLLRMGIAKRGWDIESMFEFIDEDQCGHISDKELEKLISDIGLPLSEAQVHCIIKVYDKNHDGKIFYKKILRRLSDKRVPLNSRRNLQVNLTHISPDYSDPNASADNKSTIRDKFSSHFEKLSARKKVQSNGKKCSVGNRKENIGGVEGSKQSEEKHHHRKEKFFGKKTFIKSSRRIESTFSEQSSQEESKMEVTSGKHRCALGNLKQNRKPESSDSSDRSTMTSPRMIVNRNLTDTSSADTSSDDDTSKNASSDRGRMKETSSEKEDAKERQDSKVLKGKTKNQSNQRSKVEKRVDTKNQPERNRKRGWMRIPPAKITKSSNAEIPASDLQQNKVSRKKKSCPQSVHRIDKLAKPLKHVLRRAFEFFDIDRSGAIEVQELELVLQALEYELTPSDVANEMKHSDLDHNGRLDFQEFSAFIKRIMQRKQFFLTNLREHEIRRALQSLDRDKNGYLDRQEFVYMTDQILQVQLTPKQQTSLFDFIDVNGDGMIQEEEFISFLTLYHQLQVNRLASKSKMPKFSPTITDAIKKLIHGYPVDVDGNLLMLLGIPSNFRRAVSSFVSSGKLEQNSMEYVLSFPAPQVVTSLTQLTTVSTSDRSRSSSHNPIEAATDFAAIMYNDTSATKSEETILNKAEKNQFQAILSLKRATGIPKPFDSRENDVVKRCVNVCMFQEEKRNHSKNARDRRHHPITGKKNCFRAGRIVGNVLEIPVSWNPNEEDVWEFSKRATSKQDYKFLARTNMVSDELFLLIEFIVHLKLPKVEAKSLKLDKDLQKTRETRNPSDIGSAGSRRVVEMVCCWTKIPLYLLLERRTSTFRTREKLLGGTVFIPCEVEKDEIMRRRYGWRAFSNVLRAPRPPTPMVGIKCSPIKQLSDEYQKFVYQMPPLLLLPYSAISITAEYMMYMHSLLSDTSIASSVVACAPALKILPRIIESNLALTSFCRAFESETKGCEATQDRQRKLEDICFRFWPLFMNCRGELPKYAVSLHGLHGGRHIAKDGQSQISDSGFDINQVKKEPQLLEMAIQGNLQMQDADITTVPFHIKEMIFKRIV</sequence>
<dbReference type="InterPro" id="IPR002048">
    <property type="entry name" value="EF_hand_dom"/>
</dbReference>
<dbReference type="CDD" id="cd00051">
    <property type="entry name" value="EFh"/>
    <property type="match status" value="1"/>
</dbReference>
<dbReference type="InterPro" id="IPR011992">
    <property type="entry name" value="EF-hand-dom_pair"/>
</dbReference>
<evidence type="ECO:0000256" key="6">
    <source>
        <dbReference type="SAM" id="MobiDB-lite"/>
    </source>
</evidence>
<evidence type="ECO:0000313" key="8">
    <source>
        <dbReference type="EMBL" id="CCA14526.1"/>
    </source>
</evidence>
<dbReference type="Pfam" id="PF13499">
    <property type="entry name" value="EF-hand_7"/>
    <property type="match status" value="2"/>
</dbReference>
<accession>F0W0F4</accession>
<keyword evidence="5" id="KW-0206">Cytoskeleton</keyword>
<dbReference type="SMART" id="SM00054">
    <property type="entry name" value="EFh"/>
    <property type="match status" value="7"/>
</dbReference>
<evidence type="ECO:0000256" key="2">
    <source>
        <dbReference type="ARBA" id="ARBA00005253"/>
    </source>
</evidence>
<name>F0W0F4_9STRA</name>
<feature type="region of interest" description="Disordered" evidence="6">
    <location>
        <begin position="378"/>
        <end position="596"/>
    </location>
</feature>
<comment type="similarity">
    <text evidence="2">Belongs to the centrin family.</text>
</comment>
<dbReference type="SUPFAM" id="SSF47473">
    <property type="entry name" value="EF-hand"/>
    <property type="match status" value="2"/>
</dbReference>
<evidence type="ECO:0000256" key="5">
    <source>
        <dbReference type="ARBA" id="ARBA00023212"/>
    </source>
</evidence>
<feature type="compositionally biased region" description="Basic and acidic residues" evidence="6">
    <location>
        <begin position="499"/>
        <end position="529"/>
    </location>
</feature>
<feature type="compositionally biased region" description="Polar residues" evidence="6">
    <location>
        <begin position="571"/>
        <end position="587"/>
    </location>
</feature>
<dbReference type="FunFam" id="1.10.238.10:FF:000178">
    <property type="entry name" value="Calmodulin-2 A"/>
    <property type="match status" value="1"/>
</dbReference>
<feature type="domain" description="EF-hand" evidence="7">
    <location>
        <begin position="64"/>
        <end position="99"/>
    </location>
</feature>
<dbReference type="PANTHER" id="PTHR23048">
    <property type="entry name" value="MYOSIN LIGHT CHAIN 1, 3"/>
    <property type="match status" value="1"/>
</dbReference>
<feature type="compositionally biased region" description="Basic and acidic residues" evidence="6">
    <location>
        <begin position="462"/>
        <end position="471"/>
    </location>
</feature>
<keyword evidence="5" id="KW-0963">Cytoplasm</keyword>
<protein>
    <submittedName>
        <fullName evidence="8">Uncharacterized protein AlNc14C4G597</fullName>
    </submittedName>
</protein>
<evidence type="ECO:0000259" key="7">
    <source>
        <dbReference type="PROSITE" id="PS50222"/>
    </source>
</evidence>
<feature type="region of interest" description="Disordered" evidence="6">
    <location>
        <begin position="1"/>
        <end position="36"/>
    </location>
</feature>
<dbReference type="Gene3D" id="1.10.238.10">
    <property type="entry name" value="EF-hand"/>
    <property type="match status" value="4"/>
</dbReference>
<feature type="compositionally biased region" description="Polar residues" evidence="6">
    <location>
        <begin position="24"/>
        <end position="33"/>
    </location>
</feature>
<organism evidence="8">
    <name type="scientific">Albugo laibachii Nc14</name>
    <dbReference type="NCBI Taxonomy" id="890382"/>
    <lineage>
        <taxon>Eukaryota</taxon>
        <taxon>Sar</taxon>
        <taxon>Stramenopiles</taxon>
        <taxon>Oomycota</taxon>
        <taxon>Peronosporomycetes</taxon>
        <taxon>Albuginales</taxon>
        <taxon>Albuginaceae</taxon>
        <taxon>Albugo</taxon>
    </lineage>
</organism>
<dbReference type="PROSITE" id="PS00018">
    <property type="entry name" value="EF_HAND_1"/>
    <property type="match status" value="4"/>
</dbReference>